<evidence type="ECO:0000256" key="1">
    <source>
        <dbReference type="SAM" id="MobiDB-lite"/>
    </source>
</evidence>
<reference evidence="3 4" key="1">
    <citation type="submission" date="2022-02" db="EMBL/GenBank/DDBJ databases">
        <title>Paenibacillus sp. MBLB1776 Whole Genome Shotgun Sequencing.</title>
        <authorList>
            <person name="Hwang C.Y."/>
            <person name="Cho E.-S."/>
            <person name="Seo M.-J."/>
        </authorList>
    </citation>
    <scope>NUCLEOTIDE SEQUENCE [LARGE SCALE GENOMIC DNA]</scope>
    <source>
        <strain evidence="3 4">MBLB1776</strain>
    </source>
</reference>
<evidence type="ECO:0000313" key="4">
    <source>
        <dbReference type="Proteomes" id="UP001305702"/>
    </source>
</evidence>
<dbReference type="InterPro" id="IPR032830">
    <property type="entry name" value="XPB/Ssl2_N"/>
</dbReference>
<feature type="domain" description="Helicase XPB/Ssl2 N-terminal" evidence="2">
    <location>
        <begin position="330"/>
        <end position="411"/>
    </location>
</feature>
<protein>
    <recommendedName>
        <fullName evidence="2">Helicase XPB/Ssl2 N-terminal domain-containing protein</fullName>
    </recommendedName>
</protein>
<dbReference type="EMBL" id="CP130318">
    <property type="protein sequence ID" value="WNQ13651.1"/>
    <property type="molecule type" value="Genomic_DNA"/>
</dbReference>
<keyword evidence="4" id="KW-1185">Reference proteome</keyword>
<proteinExistence type="predicted"/>
<evidence type="ECO:0000313" key="3">
    <source>
        <dbReference type="EMBL" id="WNQ13651.1"/>
    </source>
</evidence>
<name>A0AA96LKC9_9BACL</name>
<organism evidence="3 4">
    <name type="scientific">Paenibacillus aurantius</name>
    <dbReference type="NCBI Taxonomy" id="2918900"/>
    <lineage>
        <taxon>Bacteria</taxon>
        <taxon>Bacillati</taxon>
        <taxon>Bacillota</taxon>
        <taxon>Bacilli</taxon>
        <taxon>Bacillales</taxon>
        <taxon>Paenibacillaceae</taxon>
        <taxon>Paenibacillus</taxon>
    </lineage>
</organism>
<dbReference type="Proteomes" id="UP001305702">
    <property type="component" value="Chromosome"/>
</dbReference>
<accession>A0AA96LKC9</accession>
<dbReference type="RefSeq" id="WP_315607434.1">
    <property type="nucleotide sequence ID" value="NZ_CP130318.1"/>
</dbReference>
<dbReference type="AlphaFoldDB" id="A0AA96LKC9"/>
<evidence type="ECO:0000259" key="2">
    <source>
        <dbReference type="Pfam" id="PF13625"/>
    </source>
</evidence>
<dbReference type="KEGG" id="paun:MJA45_11725"/>
<dbReference type="Pfam" id="PF13625">
    <property type="entry name" value="Helicase_C_3"/>
    <property type="match status" value="1"/>
</dbReference>
<gene>
    <name evidence="3" type="ORF">MJA45_11725</name>
</gene>
<feature type="region of interest" description="Disordered" evidence="1">
    <location>
        <begin position="437"/>
        <end position="456"/>
    </location>
</feature>
<sequence>MNNSDQQGNGRPAVLYSGLPALAKDVVRIIVSYSACCPFGISHLEDWAEREGLSGAEAAAGLAVLRRRGAVGFFHEPGTAPYHMLPKERLAEWHQVLFPRLDEEPISPLDREEPILYRPLAAVHAMLQFLSYVSWEDIRLTQAGRFPLRAGKSLEKRLEGFSPYGKDGRTDAGPGTGERLMEWAQELGLLKVVGGQLRLVPPALKEWLGKRPCVRDEELRGIWLGKQPIRSPLEAHLAAAAENGSAGCSFSVDDLVKKLKAWGIPIDQEDPTLSSFESQWLKPMAGMGWMEQAERPDGTICFRRLAAEAAEINRLEELEEEEKEAVRWYVQPDLEVIVPPGIPHELLWELELMALRVGSDDCLLYRLTRETWLRALAGGRSAERLIRFLDGHAVYGLPGNVELILREWGEEQGISSGTGGASPLYLELGREGASNPCSLPEPAVSRGEKGRRTRPSIRKASVQAVAPWAPEWEEERHTVPAMWLKECRPYHFSTMKEMIRQAAEWKTFLYLKDAGTARKVLPKKLHEEKGRWRLEALEGNRMVVIPQKETLQLQILLPETGDS</sequence>